<dbReference type="EnsemblPlants" id="Kaladp0025s0030.1.v1.1">
    <property type="protein sequence ID" value="Kaladp0025s0030.1.v1.1.CDS.1"/>
    <property type="gene ID" value="Kaladp0025s0030.v1.1"/>
</dbReference>
<evidence type="ECO:0000313" key="2">
    <source>
        <dbReference type="Proteomes" id="UP000594263"/>
    </source>
</evidence>
<dbReference type="AlphaFoldDB" id="A0A7N0T8F2"/>
<dbReference type="Gramene" id="Kaladp0025s0030.1.v1.1">
    <property type="protein sequence ID" value="Kaladp0025s0030.1.v1.1.CDS.1"/>
    <property type="gene ID" value="Kaladp0025s0030.v1.1"/>
</dbReference>
<organism evidence="1 2">
    <name type="scientific">Kalanchoe fedtschenkoi</name>
    <name type="common">Lavender scallops</name>
    <name type="synonym">South American air plant</name>
    <dbReference type="NCBI Taxonomy" id="63787"/>
    <lineage>
        <taxon>Eukaryota</taxon>
        <taxon>Viridiplantae</taxon>
        <taxon>Streptophyta</taxon>
        <taxon>Embryophyta</taxon>
        <taxon>Tracheophyta</taxon>
        <taxon>Spermatophyta</taxon>
        <taxon>Magnoliopsida</taxon>
        <taxon>eudicotyledons</taxon>
        <taxon>Gunneridae</taxon>
        <taxon>Pentapetalae</taxon>
        <taxon>Saxifragales</taxon>
        <taxon>Crassulaceae</taxon>
        <taxon>Kalanchoe</taxon>
    </lineage>
</organism>
<protein>
    <submittedName>
        <fullName evidence="1">Uncharacterized protein</fullName>
    </submittedName>
</protein>
<sequence>MMPRIRIWARPKKNLVYRTLVCATSKILGSSICNGPATPGTLDKVLCSDSADIAA</sequence>
<keyword evidence="2" id="KW-1185">Reference proteome</keyword>
<dbReference type="Proteomes" id="UP000594263">
    <property type="component" value="Unplaced"/>
</dbReference>
<name>A0A7N0T8F2_KALFE</name>
<accession>A0A7N0T8F2</accession>
<proteinExistence type="predicted"/>
<evidence type="ECO:0000313" key="1">
    <source>
        <dbReference type="EnsemblPlants" id="Kaladp0025s0030.1.v1.1.CDS.1"/>
    </source>
</evidence>
<reference evidence="1" key="1">
    <citation type="submission" date="2021-01" db="UniProtKB">
        <authorList>
            <consortium name="EnsemblPlants"/>
        </authorList>
    </citation>
    <scope>IDENTIFICATION</scope>
</reference>